<sequence length="232" mass="25376">SPTKDKREVTPTPPSSGGCVSRAGSVSLSAPTRQAVVSKPSELVRIHDRAPAGGALALAWIFSRNKFIMPQPACLREAMSDSIDIIANNLERRAVAKNYSALRDWIVTSLSSNVGKLRRFVNPRARVEKELAVDINSRASYNEMPRAKRAPWAKIWISPRSVAAKKAAVIEQICGACKYLPPKGIGDLARFLNRCELEGAWPWQMRAAPIALLRTGPNADRSVDLAPDAIRL</sequence>
<reference evidence="2" key="1">
    <citation type="submission" date="2023-10" db="EMBL/GenBank/DDBJ databases">
        <authorList>
            <person name="Chen Y."/>
            <person name="Shah S."/>
            <person name="Dougan E. K."/>
            <person name="Thang M."/>
            <person name="Chan C."/>
        </authorList>
    </citation>
    <scope>NUCLEOTIDE SEQUENCE [LARGE SCALE GENOMIC DNA]</scope>
</reference>
<evidence type="ECO:0000313" key="2">
    <source>
        <dbReference type="EMBL" id="CAK0799209.1"/>
    </source>
</evidence>
<feature type="non-terminal residue" evidence="2">
    <location>
        <position position="232"/>
    </location>
</feature>
<name>A0ABN9Q0T4_9DINO</name>
<keyword evidence="3" id="KW-1185">Reference proteome</keyword>
<proteinExistence type="predicted"/>
<evidence type="ECO:0000313" key="3">
    <source>
        <dbReference type="Proteomes" id="UP001189429"/>
    </source>
</evidence>
<feature type="region of interest" description="Disordered" evidence="1">
    <location>
        <begin position="1"/>
        <end position="24"/>
    </location>
</feature>
<organism evidence="2 3">
    <name type="scientific">Prorocentrum cordatum</name>
    <dbReference type="NCBI Taxonomy" id="2364126"/>
    <lineage>
        <taxon>Eukaryota</taxon>
        <taxon>Sar</taxon>
        <taxon>Alveolata</taxon>
        <taxon>Dinophyceae</taxon>
        <taxon>Prorocentrales</taxon>
        <taxon>Prorocentraceae</taxon>
        <taxon>Prorocentrum</taxon>
    </lineage>
</organism>
<protein>
    <submittedName>
        <fullName evidence="2">Uncharacterized protein</fullName>
    </submittedName>
</protein>
<gene>
    <name evidence="2" type="ORF">PCOR1329_LOCUS7737</name>
</gene>
<comment type="caution">
    <text evidence="2">The sequence shown here is derived from an EMBL/GenBank/DDBJ whole genome shotgun (WGS) entry which is preliminary data.</text>
</comment>
<evidence type="ECO:0000256" key="1">
    <source>
        <dbReference type="SAM" id="MobiDB-lite"/>
    </source>
</evidence>
<accession>A0ABN9Q0T4</accession>
<dbReference type="EMBL" id="CAUYUJ010002108">
    <property type="protein sequence ID" value="CAK0799209.1"/>
    <property type="molecule type" value="Genomic_DNA"/>
</dbReference>
<feature type="non-terminal residue" evidence="2">
    <location>
        <position position="1"/>
    </location>
</feature>
<dbReference type="Proteomes" id="UP001189429">
    <property type="component" value="Unassembled WGS sequence"/>
</dbReference>